<dbReference type="SUPFAM" id="SSF48208">
    <property type="entry name" value="Six-hairpin glycosidases"/>
    <property type="match status" value="1"/>
</dbReference>
<protein>
    <submittedName>
        <fullName evidence="3">Unsaturated rhamnogalacturonyl hydrolase</fullName>
        <ecNumber evidence="3">3.2.1.172</ecNumber>
    </submittedName>
</protein>
<comment type="caution">
    <text evidence="3">The sequence shown here is derived from an EMBL/GenBank/DDBJ whole genome shotgun (WGS) entry which is preliminary data.</text>
</comment>
<dbReference type="PANTHER" id="PTHR33886">
    <property type="entry name" value="UNSATURATED RHAMNOGALACTURONAN HYDROLASE (EUROFUNG)"/>
    <property type="match status" value="1"/>
</dbReference>
<dbReference type="InterPro" id="IPR052043">
    <property type="entry name" value="PolySaccharide_Degr_Enz"/>
</dbReference>
<proteinExistence type="predicted"/>
<evidence type="ECO:0000313" key="3">
    <source>
        <dbReference type="EMBL" id="MBB4080669.1"/>
    </source>
</evidence>
<name>A0A840EFT2_9BACT</name>
<dbReference type="AlphaFoldDB" id="A0A840EFT2"/>
<evidence type="ECO:0000256" key="1">
    <source>
        <dbReference type="ARBA" id="ARBA00022801"/>
    </source>
</evidence>
<keyword evidence="1 3" id="KW-0378">Hydrolase</keyword>
<gene>
    <name evidence="3" type="ORF">GGR28_003304</name>
</gene>
<dbReference type="Gene3D" id="1.50.10.10">
    <property type="match status" value="1"/>
</dbReference>
<dbReference type="GO" id="GO:0005975">
    <property type="term" value="P:carbohydrate metabolic process"/>
    <property type="evidence" value="ECO:0007669"/>
    <property type="project" value="InterPro"/>
</dbReference>
<keyword evidence="2" id="KW-0732">Signal</keyword>
<dbReference type="InterPro" id="IPR010905">
    <property type="entry name" value="Glyco_hydro_88"/>
</dbReference>
<dbReference type="Proteomes" id="UP000576209">
    <property type="component" value="Unassembled WGS sequence"/>
</dbReference>
<evidence type="ECO:0000313" key="4">
    <source>
        <dbReference type="Proteomes" id="UP000576209"/>
    </source>
</evidence>
<organism evidence="3 4">
    <name type="scientific">Neolewinella aquimaris</name>
    <dbReference type="NCBI Taxonomy" id="1835722"/>
    <lineage>
        <taxon>Bacteria</taxon>
        <taxon>Pseudomonadati</taxon>
        <taxon>Bacteroidota</taxon>
        <taxon>Saprospiria</taxon>
        <taxon>Saprospirales</taxon>
        <taxon>Lewinellaceae</taxon>
        <taxon>Neolewinella</taxon>
    </lineage>
</organism>
<dbReference type="Pfam" id="PF07470">
    <property type="entry name" value="Glyco_hydro_88"/>
    <property type="match status" value="1"/>
</dbReference>
<dbReference type="RefSeq" id="WP_183496896.1">
    <property type="nucleotide sequence ID" value="NZ_JACIFF010000009.1"/>
</dbReference>
<keyword evidence="4" id="KW-1185">Reference proteome</keyword>
<feature type="chain" id="PRO_5032871663" evidence="2">
    <location>
        <begin position="29"/>
        <end position="415"/>
    </location>
</feature>
<reference evidence="3 4" key="1">
    <citation type="submission" date="2020-08" db="EMBL/GenBank/DDBJ databases">
        <title>Genomic Encyclopedia of Type Strains, Phase IV (KMG-IV): sequencing the most valuable type-strain genomes for metagenomic binning, comparative biology and taxonomic classification.</title>
        <authorList>
            <person name="Goeker M."/>
        </authorList>
    </citation>
    <scope>NUCLEOTIDE SEQUENCE [LARGE SCALE GENOMIC DNA]</scope>
    <source>
        <strain evidence="3 4">DSM 105137</strain>
    </source>
</reference>
<dbReference type="PANTHER" id="PTHR33886:SF8">
    <property type="entry name" value="UNSATURATED RHAMNOGALACTURONAN HYDROLASE (EUROFUNG)"/>
    <property type="match status" value="1"/>
</dbReference>
<feature type="signal peptide" evidence="2">
    <location>
        <begin position="1"/>
        <end position="28"/>
    </location>
</feature>
<accession>A0A840EFT2</accession>
<keyword evidence="3" id="KW-0326">Glycosidase</keyword>
<sequence>MTLHKPTTALPFLLALVLLLTAGTTGLATTSIQQERDSVPTDRPWSERMALSIIQRAPEAWMNDFQDSPRWNYTLGLVLQSVVEVGLQHEDPRFLAYARSYGDTMIAADGSIRDYDITKFNIDHVAPGPLLLQLYAATGEEKYRTAAETLMRQLDWQPRTTEGGYWHKLRYPWQIWLDGFFMGEPFQAEYAKQFDRPEAFDHIADQFILAEAKMRDPETGLLYHGWDESRLQRWSDPQTGTSPHFWGRAIGWYVMGLVDVLDFLPQDHPRRAELIAILDRTLVAVLAVRDAETHTWWQVIDLPEREGNYLESTASCMFVYAMIKGANEGYLDEKYRQTARESYEGILNTFIRVDPNGEVHLTDGCSVAGLGGDPYRDGSFEYYISEPVRDNDPKGIGPFMRASLEFERENRSSKR</sequence>
<dbReference type="GO" id="GO:0102211">
    <property type="term" value="F:unsaturated rhamnogalacturonyl hydrolase activity"/>
    <property type="evidence" value="ECO:0007669"/>
    <property type="project" value="UniProtKB-EC"/>
</dbReference>
<dbReference type="EMBL" id="JACIFF010000009">
    <property type="protein sequence ID" value="MBB4080669.1"/>
    <property type="molecule type" value="Genomic_DNA"/>
</dbReference>
<dbReference type="InterPro" id="IPR012341">
    <property type="entry name" value="6hp_glycosidase-like_sf"/>
</dbReference>
<evidence type="ECO:0000256" key="2">
    <source>
        <dbReference type="SAM" id="SignalP"/>
    </source>
</evidence>
<dbReference type="EC" id="3.2.1.172" evidence="3"/>
<dbReference type="InterPro" id="IPR008928">
    <property type="entry name" value="6-hairpin_glycosidase_sf"/>
</dbReference>